<comment type="caution">
    <text evidence="11">The sequence shown here is derived from an EMBL/GenBank/DDBJ whole genome shotgun (WGS) entry which is preliminary data.</text>
</comment>
<keyword evidence="6 10" id="KW-0472">Membrane</keyword>
<dbReference type="PANTHER" id="PTHR43427">
    <property type="entry name" value="CHLORIDE CHANNEL PROTEIN CLC-E"/>
    <property type="match status" value="1"/>
</dbReference>
<keyword evidence="2" id="KW-0813">Transport</keyword>
<evidence type="ECO:0000256" key="3">
    <source>
        <dbReference type="ARBA" id="ARBA00022692"/>
    </source>
</evidence>
<evidence type="ECO:0000256" key="1">
    <source>
        <dbReference type="ARBA" id="ARBA00004141"/>
    </source>
</evidence>
<organism evidence="11 12">
    <name type="scientific">Lichenifustis flavocetrariae</name>
    <dbReference type="NCBI Taxonomy" id="2949735"/>
    <lineage>
        <taxon>Bacteria</taxon>
        <taxon>Pseudomonadati</taxon>
        <taxon>Pseudomonadota</taxon>
        <taxon>Alphaproteobacteria</taxon>
        <taxon>Hyphomicrobiales</taxon>
        <taxon>Lichenihabitantaceae</taxon>
        <taxon>Lichenifustis</taxon>
    </lineage>
</organism>
<keyword evidence="4 10" id="KW-1133">Transmembrane helix</keyword>
<feature type="transmembrane region" description="Helical" evidence="10">
    <location>
        <begin position="306"/>
        <end position="324"/>
    </location>
</feature>
<keyword evidence="7" id="KW-0869">Chloride channel</keyword>
<dbReference type="Gene3D" id="1.10.3080.10">
    <property type="entry name" value="Clc chloride channel"/>
    <property type="match status" value="1"/>
</dbReference>
<dbReference type="Pfam" id="PF00654">
    <property type="entry name" value="Voltage_CLC"/>
    <property type="match status" value="1"/>
</dbReference>
<dbReference type="GO" id="GO:0005254">
    <property type="term" value="F:chloride channel activity"/>
    <property type="evidence" value="ECO:0007669"/>
    <property type="project" value="UniProtKB-KW"/>
</dbReference>
<evidence type="ECO:0000256" key="9">
    <source>
        <dbReference type="ARBA" id="ARBA00023303"/>
    </source>
</evidence>
<dbReference type="RefSeq" id="WP_428351486.1">
    <property type="nucleotide sequence ID" value="NZ_JAMOIM010000033.1"/>
</dbReference>
<evidence type="ECO:0000313" key="11">
    <source>
        <dbReference type="EMBL" id="MCW6511817.1"/>
    </source>
</evidence>
<comment type="subcellular location">
    <subcellularLocation>
        <location evidence="1">Membrane</location>
        <topology evidence="1">Multi-pass membrane protein</topology>
    </subcellularLocation>
</comment>
<dbReference type="SUPFAM" id="SSF81340">
    <property type="entry name" value="Clc chloride channel"/>
    <property type="match status" value="1"/>
</dbReference>
<accession>A0AA41Z9L0</accession>
<sequence length="386" mass="40464">MLLAMLLHFVQHIAYGYSLAEIISHESFLNGVVDAKPWRRVGAMAVCASVAGFGWWAVYAYGRPLVSIKQAVKSHEATMPLATVGHALLQIVTVGLGSPLGREVAPREIGALLATWLVRKTNLSAANTRIMIACGAGAGLAAVYNVPLGGAVFTLEVMLQTFSIAAAVPAIITSVIAALVAWIGLGNASQYRMPDLQVSTSLILWSTCVGPIFGYGGQWYARLATAARARAPRNWRLVPWCGAVFILVGVAAVPFPHLLGNGRGPIQLGLDSDISLRLAAELLALKLIATTACLRAGAEGGMLTPGMTIGALLATAPGIAWTALWPGIPIGAFAVVGVTAFLASSMTMPLTAVVLVLEFTRVSHDFLIPMLLAVGGSMATNKWCRS</sequence>
<keyword evidence="5" id="KW-0406">Ion transport</keyword>
<dbReference type="PRINTS" id="PR00762">
    <property type="entry name" value="CLCHANNEL"/>
</dbReference>
<keyword evidence="3 10" id="KW-0812">Transmembrane</keyword>
<feature type="transmembrane region" description="Helical" evidence="10">
    <location>
        <begin position="130"/>
        <end position="155"/>
    </location>
</feature>
<evidence type="ECO:0000256" key="5">
    <source>
        <dbReference type="ARBA" id="ARBA00023065"/>
    </source>
</evidence>
<dbReference type="Proteomes" id="UP001165667">
    <property type="component" value="Unassembled WGS sequence"/>
</dbReference>
<proteinExistence type="predicted"/>
<dbReference type="InterPro" id="IPR001807">
    <property type="entry name" value="ClC"/>
</dbReference>
<evidence type="ECO:0000313" key="12">
    <source>
        <dbReference type="Proteomes" id="UP001165667"/>
    </source>
</evidence>
<feature type="transmembrane region" description="Helical" evidence="10">
    <location>
        <begin position="162"/>
        <end position="184"/>
    </location>
</feature>
<feature type="transmembrane region" description="Helical" evidence="10">
    <location>
        <begin position="237"/>
        <end position="255"/>
    </location>
</feature>
<evidence type="ECO:0000256" key="7">
    <source>
        <dbReference type="ARBA" id="ARBA00023173"/>
    </source>
</evidence>
<dbReference type="EMBL" id="JAMOIM010000033">
    <property type="protein sequence ID" value="MCW6511817.1"/>
    <property type="molecule type" value="Genomic_DNA"/>
</dbReference>
<dbReference type="PANTHER" id="PTHR43427:SF6">
    <property type="entry name" value="CHLORIDE CHANNEL PROTEIN CLC-E"/>
    <property type="match status" value="1"/>
</dbReference>
<dbReference type="AlphaFoldDB" id="A0AA41Z9L0"/>
<name>A0AA41Z9L0_9HYPH</name>
<dbReference type="InterPro" id="IPR050368">
    <property type="entry name" value="ClC-type_chloride_channel"/>
</dbReference>
<dbReference type="GO" id="GO:0034707">
    <property type="term" value="C:chloride channel complex"/>
    <property type="evidence" value="ECO:0007669"/>
    <property type="project" value="UniProtKB-KW"/>
</dbReference>
<evidence type="ECO:0000256" key="2">
    <source>
        <dbReference type="ARBA" id="ARBA00022448"/>
    </source>
</evidence>
<protein>
    <submittedName>
        <fullName evidence="11">Chloride channel protein</fullName>
    </submittedName>
</protein>
<dbReference type="CDD" id="cd01033">
    <property type="entry name" value="ClC_like"/>
    <property type="match status" value="1"/>
</dbReference>
<feature type="transmembrane region" description="Helical" evidence="10">
    <location>
        <begin position="40"/>
        <end position="61"/>
    </location>
</feature>
<reference evidence="11" key="1">
    <citation type="submission" date="2022-05" db="EMBL/GenBank/DDBJ databases">
        <authorList>
            <person name="Pankratov T."/>
        </authorList>
    </citation>
    <scope>NUCLEOTIDE SEQUENCE</scope>
    <source>
        <strain evidence="11">BP6-180914</strain>
    </source>
</reference>
<feature type="transmembrane region" description="Helical" evidence="10">
    <location>
        <begin position="275"/>
        <end position="294"/>
    </location>
</feature>
<keyword evidence="12" id="KW-1185">Reference proteome</keyword>
<evidence type="ECO:0000256" key="4">
    <source>
        <dbReference type="ARBA" id="ARBA00022989"/>
    </source>
</evidence>
<feature type="transmembrane region" description="Helical" evidence="10">
    <location>
        <begin position="330"/>
        <end position="357"/>
    </location>
</feature>
<keyword evidence="8" id="KW-0868">Chloride</keyword>
<evidence type="ECO:0000256" key="10">
    <source>
        <dbReference type="SAM" id="Phobius"/>
    </source>
</evidence>
<evidence type="ECO:0000256" key="6">
    <source>
        <dbReference type="ARBA" id="ARBA00023136"/>
    </source>
</evidence>
<dbReference type="InterPro" id="IPR014743">
    <property type="entry name" value="Cl-channel_core"/>
</dbReference>
<gene>
    <name evidence="11" type="ORF">M8523_28055</name>
</gene>
<evidence type="ECO:0000256" key="8">
    <source>
        <dbReference type="ARBA" id="ARBA00023214"/>
    </source>
</evidence>
<keyword evidence="9" id="KW-0407">Ion channel</keyword>